<feature type="transmembrane region" description="Helical" evidence="6">
    <location>
        <begin position="156"/>
        <end position="173"/>
    </location>
</feature>
<evidence type="ECO:0000313" key="8">
    <source>
        <dbReference type="EnsemblPlants" id="HORVU.MOREX.r3.2HG0123000.1"/>
    </source>
</evidence>
<keyword evidence="9" id="KW-1185">Reference proteome</keyword>
<evidence type="ECO:0000256" key="2">
    <source>
        <dbReference type="ARBA" id="ARBA00022771"/>
    </source>
</evidence>
<dbReference type="GO" id="GO:0008270">
    <property type="term" value="F:zinc ion binding"/>
    <property type="evidence" value="ECO:0007669"/>
    <property type="project" value="UniProtKB-KW"/>
</dbReference>
<reference evidence="8" key="3">
    <citation type="submission" date="2022-01" db="UniProtKB">
        <authorList>
            <consortium name="EnsemblPlants"/>
        </authorList>
    </citation>
    <scope>IDENTIFICATION</scope>
    <source>
        <strain evidence="8">subsp. vulgare</strain>
    </source>
</reference>
<reference evidence="8" key="2">
    <citation type="submission" date="2020-10" db="EMBL/GenBank/DDBJ databases">
        <authorList>
            <person name="Scholz U."/>
            <person name="Mascher M."/>
            <person name="Fiebig A."/>
        </authorList>
    </citation>
    <scope>NUCLEOTIDE SEQUENCE [LARGE SCALE GENOMIC DNA]</scope>
    <source>
        <strain evidence="8">cv. Morex</strain>
    </source>
</reference>
<reference evidence="9" key="1">
    <citation type="journal article" date="2012" name="Nature">
        <title>A physical, genetic and functional sequence assembly of the barley genome.</title>
        <authorList>
            <consortium name="The International Barley Genome Sequencing Consortium"/>
            <person name="Mayer K.F."/>
            <person name="Waugh R."/>
            <person name="Brown J.W."/>
            <person name="Schulman A."/>
            <person name="Langridge P."/>
            <person name="Platzer M."/>
            <person name="Fincher G.B."/>
            <person name="Muehlbauer G.J."/>
            <person name="Sato K."/>
            <person name="Close T.J."/>
            <person name="Wise R.P."/>
            <person name="Stein N."/>
        </authorList>
    </citation>
    <scope>NUCLEOTIDE SEQUENCE [LARGE SCALE GENOMIC DNA]</scope>
    <source>
        <strain evidence="9">cv. Morex</strain>
    </source>
</reference>
<evidence type="ECO:0000256" key="1">
    <source>
        <dbReference type="ARBA" id="ARBA00022723"/>
    </source>
</evidence>
<dbReference type="InterPro" id="IPR010666">
    <property type="entry name" value="Znf_GRF"/>
</dbReference>
<dbReference type="Gramene" id="HORVU.MOREX.r3.2HG0123000.1">
    <property type="protein sequence ID" value="HORVU.MOREX.r3.2HG0123000.1"/>
    <property type="gene ID" value="HORVU.MOREX.r3.2HG0123000"/>
</dbReference>
<evidence type="ECO:0000256" key="5">
    <source>
        <dbReference type="SAM" id="MobiDB-lite"/>
    </source>
</evidence>
<evidence type="ECO:0000256" key="4">
    <source>
        <dbReference type="PROSITE-ProRule" id="PRU01343"/>
    </source>
</evidence>
<dbReference type="Proteomes" id="UP000011116">
    <property type="component" value="Chromosome 2H"/>
</dbReference>
<keyword evidence="1" id="KW-0479">Metal-binding</keyword>
<feature type="domain" description="GRF-type" evidence="7">
    <location>
        <begin position="43"/>
        <end position="86"/>
    </location>
</feature>
<evidence type="ECO:0000313" key="9">
    <source>
        <dbReference type="Proteomes" id="UP000011116"/>
    </source>
</evidence>
<dbReference type="EnsemblPlants" id="HORVU.MOREX.r3.2HG0123000.1">
    <property type="protein sequence ID" value="HORVU.MOREX.r3.2HG0123000.1"/>
    <property type="gene ID" value="HORVU.MOREX.r3.2HG0123000"/>
</dbReference>
<dbReference type="AlphaFoldDB" id="A0A8I6WPU0"/>
<name>A0A8I6WPU0_HORVV</name>
<dbReference type="PROSITE" id="PS51999">
    <property type="entry name" value="ZF_GRF"/>
    <property type="match status" value="1"/>
</dbReference>
<keyword evidence="6" id="KW-1133">Transmembrane helix</keyword>
<evidence type="ECO:0000259" key="7">
    <source>
        <dbReference type="PROSITE" id="PS51999"/>
    </source>
</evidence>
<keyword evidence="6" id="KW-0812">Transmembrane</keyword>
<feature type="region of interest" description="Disordered" evidence="5">
    <location>
        <begin position="1"/>
        <end position="21"/>
    </location>
</feature>
<sequence>MSWSSSTSVAPGFRRASGRSGADVRSPVRYREDAMAYEPAKYCRCYPARKAPRWISWSRQNPGRRYYACVDALHGGCGYVEWHDGELPKFVSDLIGDLRDEVWRLKGQGNVGQDHQQAAMVAPNEDATSLMLVSVQDDLRKKNAEIAVMKAKFDRLVFLCIVFVLGLVAGKMLM</sequence>
<evidence type="ECO:0000256" key="6">
    <source>
        <dbReference type="SAM" id="Phobius"/>
    </source>
</evidence>
<evidence type="ECO:0000256" key="3">
    <source>
        <dbReference type="ARBA" id="ARBA00022833"/>
    </source>
</evidence>
<keyword evidence="2 4" id="KW-0863">Zinc-finger</keyword>
<accession>A0A8I6WPU0</accession>
<keyword evidence="6" id="KW-0472">Membrane</keyword>
<keyword evidence="3" id="KW-0862">Zinc</keyword>
<protein>
    <recommendedName>
        <fullName evidence="7">GRF-type domain-containing protein</fullName>
    </recommendedName>
</protein>
<dbReference type="PANTHER" id="PTHR33248">
    <property type="entry name" value="ZINC ION-BINDING PROTEIN"/>
    <property type="match status" value="1"/>
</dbReference>
<proteinExistence type="predicted"/>
<organism evidence="8 9">
    <name type="scientific">Hordeum vulgare subsp. vulgare</name>
    <name type="common">Domesticated barley</name>
    <dbReference type="NCBI Taxonomy" id="112509"/>
    <lineage>
        <taxon>Eukaryota</taxon>
        <taxon>Viridiplantae</taxon>
        <taxon>Streptophyta</taxon>
        <taxon>Embryophyta</taxon>
        <taxon>Tracheophyta</taxon>
        <taxon>Spermatophyta</taxon>
        <taxon>Magnoliopsida</taxon>
        <taxon>Liliopsida</taxon>
        <taxon>Poales</taxon>
        <taxon>Poaceae</taxon>
        <taxon>BOP clade</taxon>
        <taxon>Pooideae</taxon>
        <taxon>Triticodae</taxon>
        <taxon>Triticeae</taxon>
        <taxon>Hordeinae</taxon>
        <taxon>Hordeum</taxon>
    </lineage>
</organism>